<dbReference type="Pfam" id="PF19267">
    <property type="entry name" value="CIS_spike_tip"/>
    <property type="match status" value="1"/>
</dbReference>
<keyword evidence="3" id="KW-1185">Reference proteome</keyword>
<evidence type="ECO:0008006" key="4">
    <source>
        <dbReference type="Google" id="ProtNLM"/>
    </source>
</evidence>
<reference evidence="2 3" key="1">
    <citation type="submission" date="2024-06" db="EMBL/GenBank/DDBJ databases">
        <title>Genomic Encyclopedia of Type Strains, Phase V (KMG-V): Genome sequencing to study the core and pangenomes of soil and plant-associated prokaryotes.</title>
        <authorList>
            <person name="Whitman W."/>
        </authorList>
    </citation>
    <scope>NUCLEOTIDE SEQUENCE [LARGE SCALE GENOMIC DNA]</scope>
    <source>
        <strain evidence="2 3">NE40</strain>
    </source>
</reference>
<evidence type="ECO:0000313" key="2">
    <source>
        <dbReference type="EMBL" id="MET4754911.1"/>
    </source>
</evidence>
<proteinExistence type="predicted"/>
<dbReference type="EMBL" id="JBEWTB010000001">
    <property type="protein sequence ID" value="MET4754911.1"/>
    <property type="molecule type" value="Genomic_DNA"/>
</dbReference>
<dbReference type="Proteomes" id="UP001549366">
    <property type="component" value="Unassembled WGS sequence"/>
</dbReference>
<gene>
    <name evidence="2" type="ORF">V5J35_000103</name>
</gene>
<evidence type="ECO:0000313" key="3">
    <source>
        <dbReference type="Proteomes" id="UP001549366"/>
    </source>
</evidence>
<name>A0ABV2SAX0_9GAMM</name>
<evidence type="ECO:0000256" key="1">
    <source>
        <dbReference type="SAM" id="MobiDB-lite"/>
    </source>
</evidence>
<accession>A0ABV2SAX0</accession>
<organism evidence="2 3">
    <name type="scientific">Endozoicomonas lisbonensis</name>
    <dbReference type="NCBI Taxonomy" id="3120522"/>
    <lineage>
        <taxon>Bacteria</taxon>
        <taxon>Pseudomonadati</taxon>
        <taxon>Pseudomonadota</taxon>
        <taxon>Gammaproteobacteria</taxon>
        <taxon>Oceanospirillales</taxon>
        <taxon>Endozoicomonadaceae</taxon>
        <taxon>Endozoicomonas</taxon>
    </lineage>
</organism>
<protein>
    <recommendedName>
        <fullName evidence="4">Type VI secretion protein</fullName>
    </recommendedName>
</protein>
<dbReference type="InterPro" id="IPR045362">
    <property type="entry name" value="CIS_spike_tip"/>
</dbReference>
<comment type="caution">
    <text evidence="2">The sequence shown here is derived from an EMBL/GenBank/DDBJ whole genome shotgun (WGS) entry which is preliminary data.</text>
</comment>
<dbReference type="RefSeq" id="WP_354011709.1">
    <property type="nucleotide sequence ID" value="NZ_JBEWTA010000003.1"/>
</dbReference>
<sequence>MPDSAIITGDQVQFLPAQGAATLMAPAIIPISGTGTLAVMGKPVCLEGDEKNVQMPIPYIAGPYSIPGMGLLKITALAGDQLSKKLMNGKKVILKGAQFDAEMQVTAPAQQPTPGGPVPDGTPKYTGKGQFITTNVKFTPS</sequence>
<feature type="region of interest" description="Disordered" evidence="1">
    <location>
        <begin position="106"/>
        <end position="129"/>
    </location>
</feature>